<dbReference type="SUPFAM" id="SSF89796">
    <property type="entry name" value="CoA-transferase family III (CaiB/BaiF)"/>
    <property type="match status" value="1"/>
</dbReference>
<dbReference type="Pfam" id="PF02515">
    <property type="entry name" value="CoA_transf_3"/>
    <property type="match status" value="1"/>
</dbReference>
<protein>
    <recommendedName>
        <fullName evidence="2">Carnitine dehydratase</fullName>
    </recommendedName>
</protein>
<proteinExistence type="predicted"/>
<dbReference type="Gene3D" id="3.30.1540.10">
    <property type="entry name" value="formyl-coa transferase, domain 3"/>
    <property type="match status" value="1"/>
</dbReference>
<feature type="non-terminal residue" evidence="1">
    <location>
        <position position="376"/>
    </location>
</feature>
<dbReference type="EMBL" id="UINC01033842">
    <property type="protein sequence ID" value="SVB23746.1"/>
    <property type="molecule type" value="Genomic_DNA"/>
</dbReference>
<organism evidence="1">
    <name type="scientific">marine metagenome</name>
    <dbReference type="NCBI Taxonomy" id="408172"/>
    <lineage>
        <taxon>unclassified sequences</taxon>
        <taxon>metagenomes</taxon>
        <taxon>ecological metagenomes</taxon>
    </lineage>
</organism>
<accession>A0A382CCD4</accession>
<dbReference type="InterPro" id="IPR050509">
    <property type="entry name" value="CoA-transferase_III"/>
</dbReference>
<evidence type="ECO:0008006" key="2">
    <source>
        <dbReference type="Google" id="ProtNLM"/>
    </source>
</evidence>
<dbReference type="InterPro" id="IPR044855">
    <property type="entry name" value="CoA-Trfase_III_dom3_sf"/>
</dbReference>
<gene>
    <name evidence="1" type="ORF">METZ01_LOCUS176600</name>
</gene>
<dbReference type="PANTHER" id="PTHR48228:SF5">
    <property type="entry name" value="ALPHA-METHYLACYL-COA RACEMASE"/>
    <property type="match status" value="1"/>
</dbReference>
<evidence type="ECO:0000313" key="1">
    <source>
        <dbReference type="EMBL" id="SVB23746.1"/>
    </source>
</evidence>
<reference evidence="1" key="1">
    <citation type="submission" date="2018-05" db="EMBL/GenBank/DDBJ databases">
        <authorList>
            <person name="Lanie J.A."/>
            <person name="Ng W.-L."/>
            <person name="Kazmierczak K.M."/>
            <person name="Andrzejewski T.M."/>
            <person name="Davidsen T.M."/>
            <person name="Wayne K.J."/>
            <person name="Tettelin H."/>
            <person name="Glass J.I."/>
            <person name="Rusch D."/>
            <person name="Podicherti R."/>
            <person name="Tsui H.-C.T."/>
            <person name="Winkler M.E."/>
        </authorList>
    </citation>
    <scope>NUCLEOTIDE SEQUENCE</scope>
</reference>
<dbReference type="GO" id="GO:0003824">
    <property type="term" value="F:catalytic activity"/>
    <property type="evidence" value="ECO:0007669"/>
    <property type="project" value="InterPro"/>
</dbReference>
<dbReference type="PANTHER" id="PTHR48228">
    <property type="entry name" value="SUCCINYL-COA--D-CITRAMALATE COA-TRANSFERASE"/>
    <property type="match status" value="1"/>
</dbReference>
<dbReference type="InterPro" id="IPR023606">
    <property type="entry name" value="CoA-Trfase_III_dom_1_sf"/>
</dbReference>
<dbReference type="AlphaFoldDB" id="A0A382CCD4"/>
<sequence>MGPLAGMKIIELAGIGPVPFCSTLLSDMGAQVIRVDRTAPSGLGISGKNPAFDVLGRGRKSISVNLKNADGVEAVLRLVEQADALVEGFRPGVAERLGLGPDVCLSRNKKLVYGRMTGWGQDGPISHAAGHDINYIALSGVLYACGTKDSGPVPPLNLTGDFGGGAMFLAFGLMAALWEAQRSGKGQVVDTSMLEGSAYLMLPIYGMHGSGYWTDERGANILDTGAPFYSTYETKDGKHISVGSIEPKFYKELLEKSGMDTMNLPAQMDRENWPAMKETYAKVFKQKTRDEWSEIMEGSDICFAPVLSMSEAPSHPQNVARDSFIDVLGVTQPGPAPKFSRTKAVIQGPPPSLGQDTEEGLAEWGFSRDEIATLVA</sequence>
<name>A0A382CCD4_9ZZZZ</name>
<dbReference type="InterPro" id="IPR003673">
    <property type="entry name" value="CoA-Trfase_fam_III"/>
</dbReference>
<dbReference type="Gene3D" id="3.40.50.10540">
    <property type="entry name" value="Crotonobetainyl-coa:carnitine coa-transferase, domain 1"/>
    <property type="match status" value="1"/>
</dbReference>